<dbReference type="AlphaFoldDB" id="A0A437SAM1"/>
<accession>A0A437SAM1</accession>
<sequence>MSYLYSSGNDTVDEIGKINFIGDIVPHTWYKTILRDNGKPYLNAIIILADIVYWYRPSEVREETSGQLLGFKKKFKEDLLQRSYQQMADRFGMSKREATNAIIFLEKLGVIKREFRTVTTAKTILNNVLYIRLYVEQLEAITFPESTISTKQDKVETSPGTDTLSLLKEGGVTLQRDTLSPSKETGITLKRETNTKNTTKTSNIDFHPILSEKGEEEEDRGKI</sequence>
<dbReference type="Proteomes" id="UP000288812">
    <property type="component" value="Unassembled WGS sequence"/>
</dbReference>
<feature type="region of interest" description="Disordered" evidence="1">
    <location>
        <begin position="183"/>
        <end position="223"/>
    </location>
</feature>
<name>A0A437SAM1_9FIRM</name>
<feature type="compositionally biased region" description="Acidic residues" evidence="1">
    <location>
        <begin position="214"/>
        <end position="223"/>
    </location>
</feature>
<gene>
    <name evidence="2" type="ORF">EF514_01180</name>
</gene>
<dbReference type="EMBL" id="RLIH01000001">
    <property type="protein sequence ID" value="RVU55854.1"/>
    <property type="molecule type" value="Genomic_DNA"/>
</dbReference>
<evidence type="ECO:0000313" key="3">
    <source>
        <dbReference type="Proteomes" id="UP000288812"/>
    </source>
</evidence>
<comment type="caution">
    <text evidence="2">The sequence shown here is derived from an EMBL/GenBank/DDBJ whole genome shotgun (WGS) entry which is preliminary data.</text>
</comment>
<evidence type="ECO:0000256" key="1">
    <source>
        <dbReference type="SAM" id="MobiDB-lite"/>
    </source>
</evidence>
<dbReference type="OrthoDB" id="9803733at2"/>
<evidence type="ECO:0000313" key="2">
    <source>
        <dbReference type="EMBL" id="RVU55854.1"/>
    </source>
</evidence>
<proteinExistence type="predicted"/>
<organism evidence="2 3">
    <name type="scientific">Anaerosphaera multitolerans</name>
    <dbReference type="NCBI Taxonomy" id="2487351"/>
    <lineage>
        <taxon>Bacteria</taxon>
        <taxon>Bacillati</taxon>
        <taxon>Bacillota</taxon>
        <taxon>Tissierellia</taxon>
        <taxon>Tissierellales</taxon>
        <taxon>Peptoniphilaceae</taxon>
        <taxon>Anaerosphaera</taxon>
    </lineage>
</organism>
<dbReference type="RefSeq" id="WP_127722970.1">
    <property type="nucleotide sequence ID" value="NZ_RLIH01000001.1"/>
</dbReference>
<keyword evidence="3" id="KW-1185">Reference proteome</keyword>
<evidence type="ECO:0008006" key="4">
    <source>
        <dbReference type="Google" id="ProtNLM"/>
    </source>
</evidence>
<reference evidence="2 3" key="1">
    <citation type="submission" date="2018-11" db="EMBL/GenBank/DDBJ databases">
        <title>Genome sequencing and assembly of Anaerosphaera sp. nov., GS7-6-2.</title>
        <authorList>
            <person name="Rettenmaier R."/>
            <person name="Liebl W."/>
            <person name="Zverlov V."/>
        </authorList>
    </citation>
    <scope>NUCLEOTIDE SEQUENCE [LARGE SCALE GENOMIC DNA]</scope>
    <source>
        <strain evidence="2 3">GS7-6-2</strain>
    </source>
</reference>
<protein>
    <recommendedName>
        <fullName evidence="4">DNA replication protein DnaD</fullName>
    </recommendedName>
</protein>